<dbReference type="PANTHER" id="PTHR46068:SF1">
    <property type="entry name" value="TRANSPOSASE IS30-LIKE HTH DOMAIN-CONTAINING PROTEIN"/>
    <property type="match status" value="1"/>
</dbReference>
<accession>A0A131XNH1</accession>
<dbReference type="PANTHER" id="PTHR46068">
    <property type="entry name" value="PROTEIN CBG27172"/>
    <property type="match status" value="1"/>
</dbReference>
<reference evidence="3" key="1">
    <citation type="submission" date="2016-02" db="EMBL/GenBank/DDBJ databases">
        <title>RNAseq analyses of the midgut from blood- or serum-fed Ixodes ricinus ticks.</title>
        <authorList>
            <person name="Perner J."/>
            <person name="Provaznik J."/>
            <person name="Schrenkova J."/>
            <person name="Urbanova V."/>
            <person name="Ribeiro J.M."/>
            <person name="Kopacek P."/>
        </authorList>
    </citation>
    <scope>NUCLEOTIDE SEQUENCE</scope>
    <source>
        <tissue evidence="3">Gut</tissue>
    </source>
</reference>
<dbReference type="AlphaFoldDB" id="A0A131XNH1"/>
<protein>
    <recommendedName>
        <fullName evidence="4">Transposable element</fullName>
    </recommendedName>
</protein>
<dbReference type="InterPro" id="IPR009057">
    <property type="entry name" value="Homeodomain-like_sf"/>
</dbReference>
<sequence length="117" mass="13594">MVSEEDRCTIVTHHKWGMPILDIARLLNFDRTQVRRVVQRFQETEGIKDRQESGRPRTARTPALKNTGKKKIQRNAQRGIRKLAQEHGVGYGTMRESIREDLQLVPYKLAKEQLPTS</sequence>
<feature type="compositionally biased region" description="Basic and acidic residues" evidence="2">
    <location>
        <begin position="43"/>
        <end position="55"/>
    </location>
</feature>
<dbReference type="Gene3D" id="1.10.10.10">
    <property type="entry name" value="Winged helix-like DNA-binding domain superfamily/Winged helix DNA-binding domain"/>
    <property type="match status" value="1"/>
</dbReference>
<organism evidence="3">
    <name type="scientific">Ixodes ricinus</name>
    <name type="common">Common tick</name>
    <name type="synonym">Acarus ricinus</name>
    <dbReference type="NCBI Taxonomy" id="34613"/>
    <lineage>
        <taxon>Eukaryota</taxon>
        <taxon>Metazoa</taxon>
        <taxon>Ecdysozoa</taxon>
        <taxon>Arthropoda</taxon>
        <taxon>Chelicerata</taxon>
        <taxon>Arachnida</taxon>
        <taxon>Acari</taxon>
        <taxon>Parasitiformes</taxon>
        <taxon>Ixodida</taxon>
        <taxon>Ixodoidea</taxon>
        <taxon>Ixodidae</taxon>
        <taxon>Ixodinae</taxon>
        <taxon>Ixodes</taxon>
    </lineage>
</organism>
<proteinExistence type="evidence at transcript level"/>
<evidence type="ECO:0000313" key="3">
    <source>
        <dbReference type="EMBL" id="JAP68599.1"/>
    </source>
</evidence>
<name>A0A131XNH1_IXORI</name>
<dbReference type="GO" id="GO:0005634">
    <property type="term" value="C:nucleus"/>
    <property type="evidence" value="ECO:0007669"/>
    <property type="project" value="UniProtKB-SubCell"/>
</dbReference>
<dbReference type="SUPFAM" id="SSF46689">
    <property type="entry name" value="Homeodomain-like"/>
    <property type="match status" value="1"/>
</dbReference>
<comment type="subcellular location">
    <subcellularLocation>
        <location evidence="1">Nucleus</location>
    </subcellularLocation>
</comment>
<dbReference type="Pfam" id="PF13551">
    <property type="entry name" value="HTH_29"/>
    <property type="match status" value="1"/>
</dbReference>
<evidence type="ECO:0000256" key="1">
    <source>
        <dbReference type="ARBA" id="ARBA00004123"/>
    </source>
</evidence>
<dbReference type="InterPro" id="IPR036388">
    <property type="entry name" value="WH-like_DNA-bd_sf"/>
</dbReference>
<dbReference type="EMBL" id="GEFM01007197">
    <property type="protein sequence ID" value="JAP68599.1"/>
    <property type="molecule type" value="mRNA"/>
</dbReference>
<evidence type="ECO:0000256" key="2">
    <source>
        <dbReference type="SAM" id="MobiDB-lite"/>
    </source>
</evidence>
<evidence type="ECO:0008006" key="4">
    <source>
        <dbReference type="Google" id="ProtNLM"/>
    </source>
</evidence>
<feature type="region of interest" description="Disordered" evidence="2">
    <location>
        <begin position="43"/>
        <end position="79"/>
    </location>
</feature>